<dbReference type="EMBL" id="PTQR01000080">
    <property type="protein sequence ID" value="TKX21518.1"/>
    <property type="molecule type" value="Genomic_DNA"/>
</dbReference>
<dbReference type="PANTHER" id="PTHR37017:SF8">
    <property type="entry name" value="AB HYDROLASE-1 DOMAIN-CONTAINING PROTEIN"/>
    <property type="match status" value="1"/>
</dbReference>
<gene>
    <name evidence="2" type="ORF">C1H76_6014</name>
</gene>
<dbReference type="Proteomes" id="UP000308133">
    <property type="component" value="Unassembled WGS sequence"/>
</dbReference>
<dbReference type="PANTHER" id="PTHR37017">
    <property type="entry name" value="AB HYDROLASE-1 DOMAIN-CONTAINING PROTEIN-RELATED"/>
    <property type="match status" value="1"/>
</dbReference>
<dbReference type="InterPro" id="IPR000073">
    <property type="entry name" value="AB_hydrolase_1"/>
</dbReference>
<comment type="caution">
    <text evidence="2">The sequence shown here is derived from an EMBL/GenBank/DDBJ whole genome shotgun (WGS) entry which is preliminary data.</text>
</comment>
<dbReference type="InterPro" id="IPR029058">
    <property type="entry name" value="AB_hydrolase_fold"/>
</dbReference>
<name>A0A4U7AT44_9PEZI</name>
<proteinExistence type="predicted"/>
<sequence length="257" mass="27211">MTSKPVFILVPGAFHPGSLYQPLLDGLTKQGYETHAITKRSVAGPDPEDITTQDDANYAHGVITSYLDRGEDVVVICHSYSGLVGSAASYGLSKSDRQAAGEPGGVVGLIGIACLLVPEGVSLSETSRGQMADWIDANKPREGLCVANSHGALYGPEMAPKAAEELLRKTAPQGTKVFASPPGKPAWSDPNMKGRLGYIKCLHDKAVSVEGQAGMLQMTGQEWHVVDSDTGHSPFASKPVESARHCLDLLEKFKLAA</sequence>
<evidence type="ECO:0000259" key="1">
    <source>
        <dbReference type="Pfam" id="PF12697"/>
    </source>
</evidence>
<evidence type="ECO:0000313" key="3">
    <source>
        <dbReference type="Proteomes" id="UP000308133"/>
    </source>
</evidence>
<reference evidence="2 3" key="1">
    <citation type="submission" date="2018-02" db="EMBL/GenBank/DDBJ databases">
        <title>Draft genome sequences of Elsinoe sp., causing black scab on jojoba.</title>
        <authorList>
            <person name="Stodart B."/>
            <person name="Jeffress S."/>
            <person name="Ash G."/>
            <person name="Arun Chinnappa K."/>
        </authorList>
    </citation>
    <scope>NUCLEOTIDE SEQUENCE [LARGE SCALE GENOMIC DNA]</scope>
    <source>
        <strain evidence="2 3">Hillstone_2</strain>
    </source>
</reference>
<evidence type="ECO:0000313" key="2">
    <source>
        <dbReference type="EMBL" id="TKX21518.1"/>
    </source>
</evidence>
<accession>A0A4U7AT44</accession>
<dbReference type="SUPFAM" id="SSF53474">
    <property type="entry name" value="alpha/beta-Hydrolases"/>
    <property type="match status" value="1"/>
</dbReference>
<protein>
    <recommendedName>
        <fullName evidence="1">AB hydrolase-1 domain-containing protein</fullName>
    </recommendedName>
</protein>
<dbReference type="Gene3D" id="3.40.50.1820">
    <property type="entry name" value="alpha/beta hydrolase"/>
    <property type="match status" value="1"/>
</dbReference>
<dbReference type="Pfam" id="PF12697">
    <property type="entry name" value="Abhydrolase_6"/>
    <property type="match status" value="1"/>
</dbReference>
<dbReference type="AlphaFoldDB" id="A0A4U7AT44"/>
<feature type="domain" description="AB hydrolase-1" evidence="1">
    <location>
        <begin position="8"/>
        <end position="241"/>
    </location>
</feature>
<organism evidence="2 3">
    <name type="scientific">Elsinoe australis</name>
    <dbReference type="NCBI Taxonomy" id="40998"/>
    <lineage>
        <taxon>Eukaryota</taxon>
        <taxon>Fungi</taxon>
        <taxon>Dikarya</taxon>
        <taxon>Ascomycota</taxon>
        <taxon>Pezizomycotina</taxon>
        <taxon>Dothideomycetes</taxon>
        <taxon>Dothideomycetidae</taxon>
        <taxon>Myriangiales</taxon>
        <taxon>Elsinoaceae</taxon>
        <taxon>Elsinoe</taxon>
    </lineage>
</organism>
<dbReference type="InterPro" id="IPR052897">
    <property type="entry name" value="Sec-Metab_Biosynth_Hydrolase"/>
</dbReference>